<keyword evidence="2" id="KW-0004">4Fe-4S</keyword>
<dbReference type="PATRIC" id="fig|647171.4.peg.267"/>
<dbReference type="RefSeq" id="WP_007043716.1">
    <property type="nucleotide sequence ID" value="NZ_AGJL01000004.1"/>
</dbReference>
<dbReference type="PANTHER" id="PTHR43787">
    <property type="entry name" value="FEMO COFACTOR BIOSYNTHESIS PROTEIN NIFB-RELATED"/>
    <property type="match status" value="1"/>
</dbReference>
<dbReference type="OrthoDB" id="17974at2157"/>
<comment type="cofactor">
    <cofactor evidence="1">
        <name>[4Fe-4S] cluster</name>
        <dbReference type="ChEBI" id="CHEBI:49883"/>
    </cofactor>
</comment>
<accession>H1KWU7</accession>
<dbReference type="STRING" id="647171.MetfoDRAFT_0270"/>
<dbReference type="SUPFAM" id="SSF102114">
    <property type="entry name" value="Radical SAM enzymes"/>
    <property type="match status" value="1"/>
</dbReference>
<dbReference type="InterPro" id="IPR006638">
    <property type="entry name" value="Elp3/MiaA/NifB-like_rSAM"/>
</dbReference>
<dbReference type="PROSITE" id="PS51918">
    <property type="entry name" value="RADICAL_SAM"/>
    <property type="match status" value="1"/>
</dbReference>
<proteinExistence type="predicted"/>
<dbReference type="Proteomes" id="UP000003706">
    <property type="component" value="Unassembled WGS sequence"/>
</dbReference>
<protein>
    <submittedName>
        <fullName evidence="8">Radical SAM domain protein</fullName>
    </submittedName>
</protein>
<keyword evidence="3" id="KW-0949">S-adenosyl-L-methionine</keyword>
<dbReference type="InterPro" id="IPR058240">
    <property type="entry name" value="rSAM_sf"/>
</dbReference>
<organism evidence="8 9">
    <name type="scientific">Methanotorris formicicus Mc-S-70</name>
    <dbReference type="NCBI Taxonomy" id="647171"/>
    <lineage>
        <taxon>Archaea</taxon>
        <taxon>Methanobacteriati</taxon>
        <taxon>Methanobacteriota</taxon>
        <taxon>Methanomada group</taxon>
        <taxon>Methanococci</taxon>
        <taxon>Methanococcales</taxon>
        <taxon>Methanocaldococcaceae</taxon>
        <taxon>Methanotorris</taxon>
    </lineage>
</organism>
<dbReference type="PANTHER" id="PTHR43787:SF11">
    <property type="entry name" value="UPF0026 PROTEIN SLR1464"/>
    <property type="match status" value="1"/>
</dbReference>
<keyword evidence="5" id="KW-0408">Iron</keyword>
<dbReference type="InterPro" id="IPR040084">
    <property type="entry name" value="GTPase_Obg"/>
</dbReference>
<keyword evidence="4" id="KW-0479">Metal-binding</keyword>
<sequence length="311" mass="35864">MFVYGPVPSRRLGLSLGIDPIYHTCTFDCIYCQLGRTRYLVSSPKEIPKEILEKFPTDEDIYNEVKKIVDNKNIDYITFAGSGEPTLSPYLKDAIERLKEFDIPICVITNSSLMNYKHVRNALKEVDLVSATLTSTNQEMFEKIHRTKIKLKDVVEGLIKFRKEAEETILNIELMVLEGINDDNETIYKLKEIIDKINPNNIEINTPIRPPYEKYAKKVSYERLKEIKEILGEKACMIGTSKKKYKESLNSNVLERISSILKIRPCTVEDLSNALGLHISEVGKYLYALKNSENLECTEIDGKKYYFIRIK</sequence>
<dbReference type="Gene3D" id="3.20.20.70">
    <property type="entry name" value="Aldolase class I"/>
    <property type="match status" value="1"/>
</dbReference>
<reference evidence="8 9" key="1">
    <citation type="submission" date="2011-09" db="EMBL/GenBank/DDBJ databases">
        <title>The draft genome of Methanotorris formicicus Mc-S-70.</title>
        <authorList>
            <consortium name="US DOE Joint Genome Institute (JGI-PGF)"/>
            <person name="Lucas S."/>
            <person name="Han J."/>
            <person name="Lapidus A."/>
            <person name="Cheng J.-F."/>
            <person name="Goodwin L."/>
            <person name="Pitluck S."/>
            <person name="Peters L."/>
            <person name="Land M.L."/>
            <person name="Hauser L."/>
            <person name="Sieprawska-Lupa M."/>
            <person name="Takai K."/>
            <person name="Miyazaki J."/>
            <person name="Whitman W."/>
            <person name="Woyke T.J."/>
        </authorList>
    </citation>
    <scope>NUCLEOTIDE SEQUENCE [LARGE SCALE GENOMIC DNA]</scope>
    <source>
        <strain evidence="8 9">Mc-S-70</strain>
    </source>
</reference>
<dbReference type="InterPro" id="IPR013785">
    <property type="entry name" value="Aldolase_TIM"/>
</dbReference>
<dbReference type="InterPro" id="IPR007197">
    <property type="entry name" value="rSAM"/>
</dbReference>
<evidence type="ECO:0000256" key="5">
    <source>
        <dbReference type="ARBA" id="ARBA00023004"/>
    </source>
</evidence>
<evidence type="ECO:0000256" key="6">
    <source>
        <dbReference type="ARBA" id="ARBA00023014"/>
    </source>
</evidence>
<gene>
    <name evidence="8" type="ORF">MetfoDRAFT_0270</name>
</gene>
<evidence type="ECO:0000313" key="8">
    <source>
        <dbReference type="EMBL" id="EHP89080.1"/>
    </source>
</evidence>
<dbReference type="SFLD" id="SFLDG01067">
    <property type="entry name" value="SPASM/twitch_domain_containing"/>
    <property type="match status" value="1"/>
</dbReference>
<evidence type="ECO:0000313" key="9">
    <source>
        <dbReference type="Proteomes" id="UP000003706"/>
    </source>
</evidence>
<feature type="domain" description="Radical SAM core" evidence="7">
    <location>
        <begin position="6"/>
        <end position="234"/>
    </location>
</feature>
<dbReference type="GO" id="GO:0046872">
    <property type="term" value="F:metal ion binding"/>
    <property type="evidence" value="ECO:0007669"/>
    <property type="project" value="UniProtKB-KW"/>
</dbReference>
<dbReference type="EMBL" id="AGJL01000004">
    <property type="protein sequence ID" value="EHP89080.1"/>
    <property type="molecule type" value="Genomic_DNA"/>
</dbReference>
<dbReference type="SFLD" id="SFLDS00029">
    <property type="entry name" value="Radical_SAM"/>
    <property type="match status" value="1"/>
</dbReference>
<dbReference type="SFLD" id="SFLDG01083">
    <property type="entry name" value="Uncharacterised_Radical_SAM_Su"/>
    <property type="match status" value="1"/>
</dbReference>
<dbReference type="AlphaFoldDB" id="H1KWU7"/>
<dbReference type="GO" id="GO:0003824">
    <property type="term" value="F:catalytic activity"/>
    <property type="evidence" value="ECO:0007669"/>
    <property type="project" value="InterPro"/>
</dbReference>
<evidence type="ECO:0000259" key="7">
    <source>
        <dbReference type="PROSITE" id="PS51918"/>
    </source>
</evidence>
<evidence type="ECO:0000256" key="3">
    <source>
        <dbReference type="ARBA" id="ARBA00022691"/>
    </source>
</evidence>
<evidence type="ECO:0000256" key="1">
    <source>
        <dbReference type="ARBA" id="ARBA00001966"/>
    </source>
</evidence>
<name>H1KWU7_9EURY</name>
<keyword evidence="9" id="KW-1185">Reference proteome</keyword>
<evidence type="ECO:0000256" key="2">
    <source>
        <dbReference type="ARBA" id="ARBA00022485"/>
    </source>
</evidence>
<dbReference type="SMART" id="SM00729">
    <property type="entry name" value="Elp3"/>
    <property type="match status" value="1"/>
</dbReference>
<keyword evidence="6" id="KW-0411">Iron-sulfur</keyword>
<dbReference type="GO" id="GO:0051539">
    <property type="term" value="F:4 iron, 4 sulfur cluster binding"/>
    <property type="evidence" value="ECO:0007669"/>
    <property type="project" value="UniProtKB-KW"/>
</dbReference>
<dbReference type="CDD" id="cd01335">
    <property type="entry name" value="Radical_SAM"/>
    <property type="match status" value="1"/>
</dbReference>
<evidence type="ECO:0000256" key="4">
    <source>
        <dbReference type="ARBA" id="ARBA00022723"/>
    </source>
</evidence>
<comment type="caution">
    <text evidence="8">The sequence shown here is derived from an EMBL/GenBank/DDBJ whole genome shotgun (WGS) entry which is preliminary data.</text>
</comment>
<dbReference type="Pfam" id="PF04055">
    <property type="entry name" value="Radical_SAM"/>
    <property type="match status" value="1"/>
</dbReference>